<sequence>MEQVIQKWGNSLAIRIPKNFAIDSNIKRGSVVEMTVKDGKIVLKPIKKNKYKLNQLLEEITDENIHDEIETYSPRGKEIW</sequence>
<dbReference type="InterPro" id="IPR039052">
    <property type="entry name" value="Antitox_PemI-like"/>
</dbReference>
<dbReference type="PANTHER" id="PTHR40516">
    <property type="entry name" value="ANTITOXIN CHPS-RELATED"/>
    <property type="match status" value="1"/>
</dbReference>
<dbReference type="AlphaFoldDB" id="A0A3B1CH78"/>
<dbReference type="GO" id="GO:0097351">
    <property type="term" value="F:toxin sequestering activity"/>
    <property type="evidence" value="ECO:0007669"/>
    <property type="project" value="InterPro"/>
</dbReference>
<dbReference type="Pfam" id="PF04014">
    <property type="entry name" value="MazE_antitoxin"/>
    <property type="match status" value="1"/>
</dbReference>
<dbReference type="GO" id="GO:0003677">
    <property type="term" value="F:DNA binding"/>
    <property type="evidence" value="ECO:0007669"/>
    <property type="project" value="InterPro"/>
</dbReference>
<proteinExistence type="predicted"/>
<dbReference type="EMBL" id="UOGD01000266">
    <property type="protein sequence ID" value="VAX24113.1"/>
    <property type="molecule type" value="Genomic_DNA"/>
</dbReference>
<dbReference type="Gene3D" id="2.10.260.10">
    <property type="match status" value="1"/>
</dbReference>
<evidence type="ECO:0000259" key="1">
    <source>
        <dbReference type="SMART" id="SM00966"/>
    </source>
</evidence>
<dbReference type="InterPro" id="IPR037914">
    <property type="entry name" value="SpoVT-AbrB_sf"/>
</dbReference>
<reference evidence="2" key="1">
    <citation type="submission" date="2018-06" db="EMBL/GenBank/DDBJ databases">
        <authorList>
            <person name="Zhirakovskaya E."/>
        </authorList>
    </citation>
    <scope>NUCLEOTIDE SEQUENCE</scope>
</reference>
<dbReference type="PANTHER" id="PTHR40516:SF1">
    <property type="entry name" value="ANTITOXIN CHPS-RELATED"/>
    <property type="match status" value="1"/>
</dbReference>
<feature type="domain" description="SpoVT-AbrB" evidence="1">
    <location>
        <begin position="6"/>
        <end position="51"/>
    </location>
</feature>
<evidence type="ECO:0000313" key="2">
    <source>
        <dbReference type="EMBL" id="VAX24113.1"/>
    </source>
</evidence>
<dbReference type="SUPFAM" id="SSF89447">
    <property type="entry name" value="AbrB/MazE/MraZ-like"/>
    <property type="match status" value="1"/>
</dbReference>
<accession>A0A3B1CH78</accession>
<dbReference type="InterPro" id="IPR007159">
    <property type="entry name" value="SpoVT-AbrB_dom"/>
</dbReference>
<organism evidence="2">
    <name type="scientific">hydrothermal vent metagenome</name>
    <dbReference type="NCBI Taxonomy" id="652676"/>
    <lineage>
        <taxon>unclassified sequences</taxon>
        <taxon>metagenomes</taxon>
        <taxon>ecological metagenomes</taxon>
    </lineage>
</organism>
<protein>
    <recommendedName>
        <fullName evidence="1">SpoVT-AbrB domain-containing protein</fullName>
    </recommendedName>
</protein>
<dbReference type="SMART" id="SM00966">
    <property type="entry name" value="SpoVT_AbrB"/>
    <property type="match status" value="1"/>
</dbReference>
<gene>
    <name evidence="2" type="ORF">MNBD_IGNAVI01-2573</name>
</gene>
<name>A0A3B1CH78_9ZZZZ</name>